<evidence type="ECO:0000256" key="2">
    <source>
        <dbReference type="ARBA" id="ARBA00022490"/>
    </source>
</evidence>
<dbReference type="Pfam" id="PF00152">
    <property type="entry name" value="tRNA-synt_2"/>
    <property type="match status" value="1"/>
</dbReference>
<evidence type="ECO:0000256" key="8">
    <source>
        <dbReference type="HAMAP-Rule" id="MF_00044"/>
    </source>
</evidence>
<keyword evidence="2 8" id="KW-0963">Cytoplasm</keyword>
<dbReference type="EMBL" id="LR025085">
    <property type="protein sequence ID" value="VAX76565.1"/>
    <property type="molecule type" value="Genomic_DNA"/>
</dbReference>
<keyword evidence="5 8" id="KW-0067">ATP-binding</keyword>
<dbReference type="Proteomes" id="UP000271849">
    <property type="component" value="Chromosome"/>
</dbReference>
<dbReference type="PANTHER" id="PTHR22594:SF5">
    <property type="entry name" value="ASPARTATE--TRNA LIGASE, MITOCHONDRIAL"/>
    <property type="match status" value="1"/>
</dbReference>
<dbReference type="InterPro" id="IPR002312">
    <property type="entry name" value="Asp/Asn-tRNA-synth_IIb"/>
</dbReference>
<comment type="function">
    <text evidence="8">Catalyzes the attachment of L-aspartate to tRNA(Asp) in a two-step reaction: L-aspartate is first activated by ATP to form Asp-AMP and then transferred to the acceptor end of tRNA(Asp).</text>
</comment>
<dbReference type="GO" id="GO:0005737">
    <property type="term" value="C:cytoplasm"/>
    <property type="evidence" value="ECO:0007669"/>
    <property type="project" value="UniProtKB-SubCell"/>
</dbReference>
<reference evidence="11" key="1">
    <citation type="submission" date="2018-09" db="EMBL/GenBank/DDBJ databases">
        <authorList>
            <person name="Manzano-Marin A."/>
            <person name="Manzano-Marin A."/>
        </authorList>
    </citation>
    <scope>NUCLEOTIDE SEQUENCE [LARGE SCALE GENOMIC DNA]</scope>
    <source>
        <strain evidence="11">BuCistrobi</strain>
    </source>
</reference>
<dbReference type="PANTHER" id="PTHR22594">
    <property type="entry name" value="ASPARTYL/LYSYL-TRNA SYNTHETASE"/>
    <property type="match status" value="1"/>
</dbReference>
<dbReference type="SUPFAM" id="SSF55261">
    <property type="entry name" value="GAD domain-like"/>
    <property type="match status" value="1"/>
</dbReference>
<dbReference type="CDD" id="cd04317">
    <property type="entry name" value="EcAspRS_like_N"/>
    <property type="match status" value="1"/>
</dbReference>
<comment type="subunit">
    <text evidence="8">Homodimer.</text>
</comment>
<evidence type="ECO:0000313" key="11">
    <source>
        <dbReference type="Proteomes" id="UP000271849"/>
    </source>
</evidence>
<dbReference type="STRING" id="1921549.GCA_900128825_00207"/>
<dbReference type="Pfam" id="PF01336">
    <property type="entry name" value="tRNA_anti-codon"/>
    <property type="match status" value="1"/>
</dbReference>
<dbReference type="GO" id="GO:0004815">
    <property type="term" value="F:aspartate-tRNA ligase activity"/>
    <property type="evidence" value="ECO:0007669"/>
    <property type="project" value="UniProtKB-UniRule"/>
</dbReference>
<dbReference type="PRINTS" id="PR01042">
    <property type="entry name" value="TRNASYNTHASP"/>
</dbReference>
<gene>
    <name evidence="8 10" type="primary">aspS</name>
    <name evidence="10" type="ORF">BUCINSTRO3249_0208</name>
</gene>
<dbReference type="Gene3D" id="3.30.930.10">
    <property type="entry name" value="Bira Bifunctional Protein, Domain 2"/>
    <property type="match status" value="1"/>
</dbReference>
<sequence length="572" mass="67061">MRTKYCKEITSSNINETVLVCGWVDQIRILKEIIFVNIRDITGIIQIIFKKNNVSFFSLASNLRNDFCIQVQGLVVLKKSIYSLNKKLSNYPIELIAIKLAIFNKTIPIPLDYKKENKEDIRFKFRYLDLRRSIMFSKIKIRSKITTLIRDFFTKKKFLEIETPILTKSTPEGASDYLVKSRLYPEKYYALPQSPQLFKQLLMISGIDRYYQIARCFRNEDLRADRQPEFTQIDVEMAFTKSDFLRTLIEDLIKELWFYFKNVKLKKIKTISYRDSLFTYGTDKPDLRNPIKFIELKNIFRNYINDIFPWLSKNIKYRIVSINIPNGVTILSNKKINFYKKFLKDLHLNYFICIKVIDIKCFIIECDNNLKDKLNQEFLKKLFQHTLVSNGDILFIVAEEYHLANKILSQLRLKIGIDLKITDQKKIYPVWVVDFPLFKKNKRNHLKSMHHPFTSPKNKLDDFKSLNPLKIISSAFDLVINGHEIGGGSQRIHNYKLQTYIFNLLELNQKNVIKKEFSFFLNALKYGAPPHIGLALGLDRLVMLLTDSDTITDVIAFPKTNSATCLMTGAPC</sequence>
<dbReference type="GO" id="GO:0006422">
    <property type="term" value="P:aspartyl-tRNA aminoacylation"/>
    <property type="evidence" value="ECO:0007669"/>
    <property type="project" value="UniProtKB-UniRule"/>
</dbReference>
<dbReference type="InterPro" id="IPR047089">
    <property type="entry name" value="Asp-tRNA-ligase_1_N"/>
</dbReference>
<evidence type="ECO:0000256" key="7">
    <source>
        <dbReference type="ARBA" id="ARBA00023146"/>
    </source>
</evidence>
<evidence type="ECO:0000259" key="9">
    <source>
        <dbReference type="PROSITE" id="PS50862"/>
    </source>
</evidence>
<dbReference type="EC" id="6.1.1.12" evidence="8"/>
<feature type="domain" description="Aminoacyl-transfer RNA synthetases class-II family profile" evidence="9">
    <location>
        <begin position="139"/>
        <end position="558"/>
    </location>
</feature>
<dbReference type="InterPro" id="IPR006195">
    <property type="entry name" value="aa-tRNA-synth_II"/>
</dbReference>
<dbReference type="Pfam" id="PF02938">
    <property type="entry name" value="GAD"/>
    <property type="match status" value="1"/>
</dbReference>
<comment type="catalytic activity">
    <reaction evidence="8">
        <text>tRNA(Asp) + L-aspartate + ATP = L-aspartyl-tRNA(Asp) + AMP + diphosphate</text>
        <dbReference type="Rhea" id="RHEA:19649"/>
        <dbReference type="Rhea" id="RHEA-COMP:9660"/>
        <dbReference type="Rhea" id="RHEA-COMP:9678"/>
        <dbReference type="ChEBI" id="CHEBI:29991"/>
        <dbReference type="ChEBI" id="CHEBI:30616"/>
        <dbReference type="ChEBI" id="CHEBI:33019"/>
        <dbReference type="ChEBI" id="CHEBI:78442"/>
        <dbReference type="ChEBI" id="CHEBI:78516"/>
        <dbReference type="ChEBI" id="CHEBI:456215"/>
        <dbReference type="EC" id="6.1.1.12"/>
    </reaction>
</comment>
<dbReference type="InterPro" id="IPR004115">
    <property type="entry name" value="GAD-like_sf"/>
</dbReference>
<feature type="binding site" evidence="8">
    <location>
        <begin position="537"/>
        <end position="540"/>
    </location>
    <ligand>
        <name>ATP</name>
        <dbReference type="ChEBI" id="CHEBI:30616"/>
    </ligand>
</feature>
<dbReference type="RefSeq" id="WP_158349088.1">
    <property type="nucleotide sequence ID" value="NZ_LR025085.1"/>
</dbReference>
<dbReference type="InterPro" id="IPR029351">
    <property type="entry name" value="GAD_dom"/>
</dbReference>
<dbReference type="AlphaFoldDB" id="A0A3B1E0M4"/>
<comment type="caution">
    <text evidence="8">Lacks conserved residue(s) required for the propagation of feature annotation.</text>
</comment>
<feature type="binding site" evidence="8">
    <location>
        <position position="172"/>
    </location>
    <ligand>
        <name>L-aspartate</name>
        <dbReference type="ChEBI" id="CHEBI:29991"/>
    </ligand>
</feature>
<keyword evidence="7 8" id="KW-0030">Aminoacyl-tRNA synthetase</keyword>
<feature type="binding site" evidence="8">
    <location>
        <position position="227"/>
    </location>
    <ligand>
        <name>ATP</name>
        <dbReference type="ChEBI" id="CHEBI:30616"/>
    </ligand>
</feature>
<organism evidence="10 11">
    <name type="scientific">Buchnera aphidicola</name>
    <name type="common">Cinara strobi</name>
    <dbReference type="NCBI Taxonomy" id="1921549"/>
    <lineage>
        <taxon>Bacteria</taxon>
        <taxon>Pseudomonadati</taxon>
        <taxon>Pseudomonadota</taxon>
        <taxon>Gammaproteobacteria</taxon>
        <taxon>Enterobacterales</taxon>
        <taxon>Erwiniaceae</taxon>
        <taxon>Buchnera</taxon>
    </lineage>
</organism>
<accession>A0A3B1E0M4</accession>
<feature type="binding site" evidence="8">
    <location>
        <position position="450"/>
    </location>
    <ligand>
        <name>L-aspartate</name>
        <dbReference type="ChEBI" id="CHEBI:29991"/>
    </ligand>
</feature>
<dbReference type="Gene3D" id="3.30.1360.30">
    <property type="entry name" value="GAD-like domain"/>
    <property type="match status" value="1"/>
</dbReference>
<feature type="region of interest" description="Aspartate" evidence="8">
    <location>
        <begin position="196"/>
        <end position="199"/>
    </location>
</feature>
<dbReference type="NCBIfam" id="TIGR00459">
    <property type="entry name" value="aspS_bact"/>
    <property type="match status" value="1"/>
</dbReference>
<keyword evidence="4 8" id="KW-0547">Nucleotide-binding</keyword>
<evidence type="ECO:0000256" key="3">
    <source>
        <dbReference type="ARBA" id="ARBA00022598"/>
    </source>
</evidence>
<dbReference type="HAMAP" id="MF_00044">
    <property type="entry name" value="Asp_tRNA_synth_type1"/>
    <property type="match status" value="1"/>
</dbReference>
<proteinExistence type="inferred from homology"/>
<dbReference type="SUPFAM" id="SSF50249">
    <property type="entry name" value="Nucleic acid-binding proteins"/>
    <property type="match status" value="1"/>
</dbReference>
<dbReference type="GO" id="GO:0005524">
    <property type="term" value="F:ATP binding"/>
    <property type="evidence" value="ECO:0007669"/>
    <property type="project" value="UniProtKB-UniRule"/>
</dbReference>
<dbReference type="InterPro" id="IPR004524">
    <property type="entry name" value="Asp-tRNA-ligase_1"/>
</dbReference>
<evidence type="ECO:0000256" key="1">
    <source>
        <dbReference type="ARBA" id="ARBA00006303"/>
    </source>
</evidence>
<name>A0A3B1E0M4_9GAMM</name>
<feature type="binding site" evidence="8">
    <location>
        <position position="484"/>
    </location>
    <ligand>
        <name>ATP</name>
        <dbReference type="ChEBI" id="CHEBI:30616"/>
    </ligand>
</feature>
<feature type="binding site" evidence="8">
    <location>
        <begin position="218"/>
        <end position="220"/>
    </location>
    <ligand>
        <name>ATP</name>
        <dbReference type="ChEBI" id="CHEBI:30616"/>
    </ligand>
</feature>
<comment type="similarity">
    <text evidence="1 8">Belongs to the class-II aminoacyl-tRNA synthetase family. Type 1 subfamily.</text>
</comment>
<dbReference type="InterPro" id="IPR004364">
    <property type="entry name" value="Aa-tRNA-synt_II"/>
</dbReference>
<dbReference type="NCBIfam" id="NF001750">
    <property type="entry name" value="PRK00476.1"/>
    <property type="match status" value="1"/>
</dbReference>
<evidence type="ECO:0000256" key="6">
    <source>
        <dbReference type="ARBA" id="ARBA00022917"/>
    </source>
</evidence>
<keyword evidence="3 8" id="KW-0436">Ligase</keyword>
<dbReference type="InterPro" id="IPR045864">
    <property type="entry name" value="aa-tRNA-synth_II/BPL/LPL"/>
</dbReference>
<dbReference type="InterPro" id="IPR012340">
    <property type="entry name" value="NA-bd_OB-fold"/>
</dbReference>
<dbReference type="InterPro" id="IPR004365">
    <property type="entry name" value="NA-bd_OB_tRNA"/>
</dbReference>
<dbReference type="Gene3D" id="2.40.50.140">
    <property type="entry name" value="Nucleic acid-binding proteins"/>
    <property type="match status" value="1"/>
</dbReference>
<dbReference type="OrthoDB" id="9762036at2"/>
<comment type="subcellular location">
    <subcellularLocation>
        <location evidence="8">Cytoplasm</location>
    </subcellularLocation>
</comment>
<feature type="binding site" evidence="8">
    <location>
        <position position="491"/>
    </location>
    <ligand>
        <name>L-aspartate</name>
        <dbReference type="ChEBI" id="CHEBI:29991"/>
    </ligand>
</feature>
<dbReference type="SUPFAM" id="SSF55681">
    <property type="entry name" value="Class II aaRS and biotin synthetases"/>
    <property type="match status" value="1"/>
</dbReference>
<feature type="binding site" evidence="8">
    <location>
        <position position="218"/>
    </location>
    <ligand>
        <name>L-aspartate</name>
        <dbReference type="ChEBI" id="CHEBI:29991"/>
    </ligand>
</feature>
<evidence type="ECO:0000313" key="10">
    <source>
        <dbReference type="EMBL" id="VAX76565.1"/>
    </source>
</evidence>
<evidence type="ECO:0000256" key="4">
    <source>
        <dbReference type="ARBA" id="ARBA00022741"/>
    </source>
</evidence>
<protein>
    <recommendedName>
        <fullName evidence="8">Aspartate--tRNA ligase</fullName>
        <ecNumber evidence="8">6.1.1.12</ecNumber>
    </recommendedName>
    <alternativeName>
        <fullName evidence="8">Aspartyl-tRNA synthetase</fullName>
        <shortName evidence="8">AspRS</shortName>
    </alternativeName>
</protein>
<dbReference type="GO" id="GO:0003676">
    <property type="term" value="F:nucleic acid binding"/>
    <property type="evidence" value="ECO:0007669"/>
    <property type="project" value="InterPro"/>
</dbReference>
<dbReference type="PROSITE" id="PS50862">
    <property type="entry name" value="AA_TRNA_LIGASE_II"/>
    <property type="match status" value="1"/>
</dbReference>
<evidence type="ECO:0000256" key="5">
    <source>
        <dbReference type="ARBA" id="ARBA00022840"/>
    </source>
</evidence>
<keyword evidence="6 8" id="KW-0648">Protein biosynthesis</keyword>